<dbReference type="EMBL" id="CM007381">
    <property type="protein sequence ID" value="ONK78899.1"/>
    <property type="molecule type" value="Genomic_DNA"/>
</dbReference>
<evidence type="ECO:0000313" key="9">
    <source>
        <dbReference type="EMBL" id="ONK78899.1"/>
    </source>
</evidence>
<protein>
    <recommendedName>
        <fullName evidence="8">WRKY domain-containing protein</fullName>
    </recommendedName>
</protein>
<dbReference type="OMA" id="NEINTCK"/>
<keyword evidence="6" id="KW-0539">Nucleus</keyword>
<sequence>MGSSWFNQTPINLDLNIGPQHRRNPLMKEETGSLPLAGKTSSPREELEAKLERMSEENERLKEKLASMQASYALLQNKLVDVMATSSSEVAGPPSPTKKRKGDDSAEMSDDSCKRLREEARPMISKLCVRTDPSDPSLVVKDGYQWRKYGQKVTKDNPCPRAYFRCSFAPACPVKKKVQRSAEDRSMLVATYEGEHTHPGSSSQIEPPNGDGLNLSSAASAHPSPQVRPSPST</sequence>
<name>A0A5P1FPJ5_ASPOF</name>
<comment type="subcellular location">
    <subcellularLocation>
        <location evidence="1">Nucleus</location>
    </subcellularLocation>
</comment>
<dbReference type="FunFam" id="2.20.25.80:FF:000008">
    <property type="entry name" value="WRKY transcription factor 40"/>
    <property type="match status" value="1"/>
</dbReference>
<dbReference type="SMART" id="SM00774">
    <property type="entry name" value="WRKY"/>
    <property type="match status" value="1"/>
</dbReference>
<dbReference type="PROSITE" id="PS50811">
    <property type="entry name" value="WRKY"/>
    <property type="match status" value="1"/>
</dbReference>
<evidence type="ECO:0000259" key="8">
    <source>
        <dbReference type="PROSITE" id="PS50811"/>
    </source>
</evidence>
<gene>
    <name evidence="9" type="ORF">A4U43_C01F790</name>
</gene>
<keyword evidence="5" id="KW-0804">Transcription</keyword>
<evidence type="ECO:0000256" key="1">
    <source>
        <dbReference type="ARBA" id="ARBA00004123"/>
    </source>
</evidence>
<evidence type="ECO:0000256" key="3">
    <source>
        <dbReference type="ARBA" id="ARBA00023015"/>
    </source>
</evidence>
<evidence type="ECO:0000256" key="4">
    <source>
        <dbReference type="ARBA" id="ARBA00023125"/>
    </source>
</evidence>
<dbReference type="InterPro" id="IPR044810">
    <property type="entry name" value="WRKY_plant"/>
</dbReference>
<reference evidence="10" key="1">
    <citation type="journal article" date="2017" name="Nat. Commun.">
        <title>The asparagus genome sheds light on the origin and evolution of a young Y chromosome.</title>
        <authorList>
            <person name="Harkess A."/>
            <person name="Zhou J."/>
            <person name="Xu C."/>
            <person name="Bowers J.E."/>
            <person name="Van der Hulst R."/>
            <person name="Ayyampalayam S."/>
            <person name="Mercati F."/>
            <person name="Riccardi P."/>
            <person name="McKain M.R."/>
            <person name="Kakrana A."/>
            <person name="Tang H."/>
            <person name="Ray J."/>
            <person name="Groenendijk J."/>
            <person name="Arikit S."/>
            <person name="Mathioni S.M."/>
            <person name="Nakano M."/>
            <person name="Shan H."/>
            <person name="Telgmann-Rauber A."/>
            <person name="Kanno A."/>
            <person name="Yue Z."/>
            <person name="Chen H."/>
            <person name="Li W."/>
            <person name="Chen Y."/>
            <person name="Xu X."/>
            <person name="Zhang Y."/>
            <person name="Luo S."/>
            <person name="Chen H."/>
            <person name="Gao J."/>
            <person name="Mao Z."/>
            <person name="Pires J.C."/>
            <person name="Luo M."/>
            <person name="Kudrna D."/>
            <person name="Wing R.A."/>
            <person name="Meyers B.C."/>
            <person name="Yi K."/>
            <person name="Kong H."/>
            <person name="Lavrijsen P."/>
            <person name="Sunseri F."/>
            <person name="Falavigna A."/>
            <person name="Ye Y."/>
            <person name="Leebens-Mack J.H."/>
            <person name="Chen G."/>
        </authorList>
    </citation>
    <scope>NUCLEOTIDE SEQUENCE [LARGE SCALE GENOMIC DNA]</scope>
    <source>
        <strain evidence="10">cv. DH0086</strain>
    </source>
</reference>
<keyword evidence="4" id="KW-0238">DNA-binding</keyword>
<dbReference type="GO" id="GO:0043565">
    <property type="term" value="F:sequence-specific DNA binding"/>
    <property type="evidence" value="ECO:0007669"/>
    <property type="project" value="InterPro"/>
</dbReference>
<feature type="region of interest" description="Disordered" evidence="7">
    <location>
        <begin position="1"/>
        <end position="46"/>
    </location>
</feature>
<evidence type="ECO:0000256" key="2">
    <source>
        <dbReference type="ARBA" id="ARBA00008189"/>
    </source>
</evidence>
<feature type="region of interest" description="Disordered" evidence="7">
    <location>
        <begin position="192"/>
        <end position="233"/>
    </location>
</feature>
<feature type="region of interest" description="Disordered" evidence="7">
    <location>
        <begin position="86"/>
        <end position="112"/>
    </location>
</feature>
<evidence type="ECO:0000313" key="10">
    <source>
        <dbReference type="Proteomes" id="UP000243459"/>
    </source>
</evidence>
<dbReference type="Pfam" id="PF03106">
    <property type="entry name" value="WRKY"/>
    <property type="match status" value="1"/>
</dbReference>
<dbReference type="GO" id="GO:0003700">
    <property type="term" value="F:DNA-binding transcription factor activity"/>
    <property type="evidence" value="ECO:0007669"/>
    <property type="project" value="InterPro"/>
</dbReference>
<organism evidence="9 10">
    <name type="scientific">Asparagus officinalis</name>
    <name type="common">Garden asparagus</name>
    <dbReference type="NCBI Taxonomy" id="4686"/>
    <lineage>
        <taxon>Eukaryota</taxon>
        <taxon>Viridiplantae</taxon>
        <taxon>Streptophyta</taxon>
        <taxon>Embryophyta</taxon>
        <taxon>Tracheophyta</taxon>
        <taxon>Spermatophyta</taxon>
        <taxon>Magnoliopsida</taxon>
        <taxon>Liliopsida</taxon>
        <taxon>Asparagales</taxon>
        <taxon>Asparagaceae</taxon>
        <taxon>Asparagoideae</taxon>
        <taxon>Asparagus</taxon>
    </lineage>
</organism>
<evidence type="ECO:0000256" key="7">
    <source>
        <dbReference type="SAM" id="MobiDB-lite"/>
    </source>
</evidence>
<accession>A0A5P1FPJ5</accession>
<feature type="domain" description="WRKY" evidence="8">
    <location>
        <begin position="135"/>
        <end position="201"/>
    </location>
</feature>
<dbReference type="PANTHER" id="PTHR31429">
    <property type="entry name" value="WRKY TRANSCRIPTION FACTOR 36-RELATED"/>
    <property type="match status" value="1"/>
</dbReference>
<dbReference type="GO" id="GO:0005634">
    <property type="term" value="C:nucleus"/>
    <property type="evidence" value="ECO:0007669"/>
    <property type="project" value="UniProtKB-SubCell"/>
</dbReference>
<dbReference type="Gene3D" id="2.20.25.80">
    <property type="entry name" value="WRKY domain"/>
    <property type="match status" value="1"/>
</dbReference>
<feature type="compositionally biased region" description="Polar residues" evidence="7">
    <location>
        <begin position="1"/>
        <end position="11"/>
    </location>
</feature>
<keyword evidence="3" id="KW-0805">Transcription regulation</keyword>
<dbReference type="PANTHER" id="PTHR31429:SF3">
    <property type="entry name" value="WRKY TRANSCRIPTION FACTOR 40-RELATED"/>
    <property type="match status" value="1"/>
</dbReference>
<dbReference type="InterPro" id="IPR003657">
    <property type="entry name" value="WRKY_dom"/>
</dbReference>
<comment type="similarity">
    <text evidence="2">Belongs to the WRKY group II-a family.</text>
</comment>
<dbReference type="InterPro" id="IPR036576">
    <property type="entry name" value="WRKY_dom_sf"/>
</dbReference>
<evidence type="ECO:0000256" key="5">
    <source>
        <dbReference type="ARBA" id="ARBA00023163"/>
    </source>
</evidence>
<proteinExistence type="inferred from homology"/>
<dbReference type="GO" id="GO:0051707">
    <property type="term" value="P:response to other organism"/>
    <property type="evidence" value="ECO:0007669"/>
    <property type="project" value="UniProtKB-ARBA"/>
</dbReference>
<dbReference type="Gramene" id="ONK78899">
    <property type="protein sequence ID" value="ONK78899"/>
    <property type="gene ID" value="A4U43_C01F790"/>
</dbReference>
<keyword evidence="10" id="KW-1185">Reference proteome</keyword>
<dbReference type="AlphaFoldDB" id="A0A5P1FPJ5"/>
<dbReference type="Proteomes" id="UP000243459">
    <property type="component" value="Chromosome 1"/>
</dbReference>
<dbReference type="SUPFAM" id="SSF118290">
    <property type="entry name" value="WRKY DNA-binding domain"/>
    <property type="match status" value="1"/>
</dbReference>
<evidence type="ECO:0000256" key="6">
    <source>
        <dbReference type="ARBA" id="ARBA00023242"/>
    </source>
</evidence>